<dbReference type="PANTHER" id="PTHR34222">
    <property type="entry name" value="GAG_PRE-INTEGRS DOMAIN-CONTAINING PROTEIN"/>
    <property type="match status" value="1"/>
</dbReference>
<proteinExistence type="predicted"/>
<sequence>MVMEFNERRNKCQFHVSQCYKEHLEIVKRDAAQIYDMKVKIIGAKQGNRTDTQYANHLKTLWMELDQYRVIKARCLEDTVTLEEYIEQDIVYDFLVGLNPEYDQVRVQILGQKTVPGINEVMAIARSEESIRGLMLEDPPVVESSSMLAEKNLIVIAYQKKGEKTYVEKKGK</sequence>
<accession>Q2HT50</accession>
<dbReference type="AlphaFoldDB" id="Q2HT50"/>
<evidence type="ECO:0000313" key="1">
    <source>
        <dbReference type="EMBL" id="ABD32756.1"/>
    </source>
</evidence>
<protein>
    <submittedName>
        <fullName evidence="1">Uncharacterized protein</fullName>
    </submittedName>
</protein>
<reference evidence="1" key="1">
    <citation type="submission" date="2004-10" db="EMBL/GenBank/DDBJ databases">
        <title>Medicago truncatula BAC genomic sequence.</title>
        <authorList>
            <person name="Town C.D."/>
            <person name="Tallon L.J."/>
            <person name="Arbogast T."/>
            <person name="Althoff R."/>
            <person name="Hine E."/>
            <person name="Monaghan E."/>
            <person name="Smith S.A."/>
            <person name="Utterback T."/>
            <person name="Feldblyum T."/>
            <person name="Koo H."/>
            <person name="Cheung F."/>
        </authorList>
    </citation>
    <scope>NUCLEOTIDE SEQUENCE</scope>
</reference>
<gene>
    <name evidence="1" type="ORF">MtrDRAFT_AC150777g31v1</name>
</gene>
<name>Q2HT50_MEDTR</name>
<dbReference type="EMBL" id="AC150777">
    <property type="protein sequence ID" value="ABD32756.1"/>
    <property type="molecule type" value="Genomic_DNA"/>
</dbReference>
<organism evidence="1">
    <name type="scientific">Medicago truncatula</name>
    <name type="common">Barrel medic</name>
    <name type="synonym">Medicago tribuloides</name>
    <dbReference type="NCBI Taxonomy" id="3880"/>
    <lineage>
        <taxon>Eukaryota</taxon>
        <taxon>Viridiplantae</taxon>
        <taxon>Streptophyta</taxon>
        <taxon>Embryophyta</taxon>
        <taxon>Tracheophyta</taxon>
        <taxon>Spermatophyta</taxon>
        <taxon>Magnoliopsida</taxon>
        <taxon>eudicotyledons</taxon>
        <taxon>Gunneridae</taxon>
        <taxon>Pentapetalae</taxon>
        <taxon>rosids</taxon>
        <taxon>fabids</taxon>
        <taxon>Fabales</taxon>
        <taxon>Fabaceae</taxon>
        <taxon>Papilionoideae</taxon>
        <taxon>50 kb inversion clade</taxon>
        <taxon>NPAAA clade</taxon>
        <taxon>Hologalegina</taxon>
        <taxon>IRL clade</taxon>
        <taxon>Trifolieae</taxon>
        <taxon>Medicago</taxon>
    </lineage>
</organism>
<reference evidence="1" key="2">
    <citation type="submission" date="2006-02" db="EMBL/GenBank/DDBJ databases">
        <authorList>
            <consortium name="The International Medicago Genome Annotation Group"/>
        </authorList>
    </citation>
    <scope>NUCLEOTIDE SEQUENCE</scope>
</reference>
<dbReference type="PANTHER" id="PTHR34222:SF37">
    <property type="entry name" value="RETROTRANSPOSON GAG DOMAIN-CONTAINING PROTEIN"/>
    <property type="match status" value="1"/>
</dbReference>